<keyword evidence="5" id="KW-0547">Nucleotide-binding</keyword>
<dbReference type="SMART" id="SM00863">
    <property type="entry name" value="tRNA_SAD"/>
    <property type="match status" value="1"/>
</dbReference>
<dbReference type="AlphaFoldDB" id="A0A2H0U729"/>
<dbReference type="SUPFAM" id="SSF55681">
    <property type="entry name" value="Class II aaRS and biotin synthetases"/>
    <property type="match status" value="1"/>
</dbReference>
<comment type="similarity">
    <text evidence="1">Belongs to the class-II aminoacyl-tRNA synthetase family.</text>
</comment>
<dbReference type="Pfam" id="PF07973">
    <property type="entry name" value="tRNA_SAD"/>
    <property type="match status" value="1"/>
</dbReference>
<evidence type="ECO:0000313" key="11">
    <source>
        <dbReference type="EMBL" id="PIR82227.1"/>
    </source>
</evidence>
<dbReference type="GO" id="GO:0004813">
    <property type="term" value="F:alanine-tRNA ligase activity"/>
    <property type="evidence" value="ECO:0007669"/>
    <property type="project" value="UniProtKB-EC"/>
</dbReference>
<evidence type="ECO:0000256" key="2">
    <source>
        <dbReference type="ARBA" id="ARBA00013168"/>
    </source>
</evidence>
<evidence type="ECO:0000313" key="12">
    <source>
        <dbReference type="Proteomes" id="UP000231379"/>
    </source>
</evidence>
<dbReference type="FunFam" id="3.30.980.10:FF:000004">
    <property type="entry name" value="Alanine--tRNA ligase, cytoplasmic"/>
    <property type="match status" value="1"/>
</dbReference>
<evidence type="ECO:0000256" key="7">
    <source>
        <dbReference type="ARBA" id="ARBA00022884"/>
    </source>
</evidence>
<dbReference type="EMBL" id="PFBM01000021">
    <property type="protein sequence ID" value="PIR82227.1"/>
    <property type="molecule type" value="Genomic_DNA"/>
</dbReference>
<dbReference type="Pfam" id="PF01411">
    <property type="entry name" value="tRNA-synt_2c"/>
    <property type="match status" value="1"/>
</dbReference>
<proteinExistence type="inferred from homology"/>
<keyword evidence="3" id="KW-0820">tRNA-binding</keyword>
<dbReference type="GO" id="GO:0005524">
    <property type="term" value="F:ATP binding"/>
    <property type="evidence" value="ECO:0007669"/>
    <property type="project" value="UniProtKB-KW"/>
</dbReference>
<gene>
    <name evidence="11" type="ORF">COU20_03660</name>
</gene>
<dbReference type="GO" id="GO:0005829">
    <property type="term" value="C:cytosol"/>
    <property type="evidence" value="ECO:0007669"/>
    <property type="project" value="TreeGrafter"/>
</dbReference>
<dbReference type="Proteomes" id="UP000231379">
    <property type="component" value="Unassembled WGS sequence"/>
</dbReference>
<evidence type="ECO:0000256" key="8">
    <source>
        <dbReference type="ARBA" id="ARBA00022917"/>
    </source>
</evidence>
<keyword evidence="4 11" id="KW-0436">Ligase</keyword>
<dbReference type="NCBIfam" id="NF002436">
    <property type="entry name" value="PRK01584.1"/>
    <property type="match status" value="1"/>
</dbReference>
<feature type="domain" description="Alanyl-transfer RNA synthetases family profile" evidence="10">
    <location>
        <begin position="1"/>
        <end position="633"/>
    </location>
</feature>
<dbReference type="EC" id="6.1.1.7" evidence="2"/>
<dbReference type="Gene3D" id="3.30.980.10">
    <property type="entry name" value="Threonyl-trna Synthetase, Chain A, domain 2"/>
    <property type="match status" value="1"/>
</dbReference>
<evidence type="ECO:0000256" key="6">
    <source>
        <dbReference type="ARBA" id="ARBA00022840"/>
    </source>
</evidence>
<keyword evidence="6" id="KW-0067">ATP-binding</keyword>
<dbReference type="PRINTS" id="PR00980">
    <property type="entry name" value="TRNASYNTHALA"/>
</dbReference>
<dbReference type="InterPro" id="IPR018164">
    <property type="entry name" value="Ala-tRNA-synth_IIc_N"/>
</dbReference>
<evidence type="ECO:0000259" key="10">
    <source>
        <dbReference type="PROSITE" id="PS50860"/>
    </source>
</evidence>
<dbReference type="SUPFAM" id="SSF101353">
    <property type="entry name" value="Putative anticodon-binding domain of alanyl-tRNA synthetase (AlaRS)"/>
    <property type="match status" value="1"/>
</dbReference>
<dbReference type="InterPro" id="IPR050058">
    <property type="entry name" value="Ala-tRNA_ligase"/>
</dbReference>
<protein>
    <recommendedName>
        <fullName evidence="2">alanine--tRNA ligase</fullName>
        <ecNumber evidence="2">6.1.1.7</ecNumber>
    </recommendedName>
</protein>
<keyword evidence="9" id="KW-0030">Aminoacyl-tRNA synthetase</keyword>
<reference evidence="12" key="1">
    <citation type="submission" date="2017-09" db="EMBL/GenBank/DDBJ databases">
        <title>Depth-based differentiation of microbial function through sediment-hosted aquifers and enrichment of novel symbionts in the deep terrestrial subsurface.</title>
        <authorList>
            <person name="Probst A.J."/>
            <person name="Ladd B."/>
            <person name="Jarett J.K."/>
            <person name="Geller-Mcgrath D.E."/>
            <person name="Sieber C.M.K."/>
            <person name="Emerson J.B."/>
            <person name="Anantharaman K."/>
            <person name="Thomas B.C."/>
            <person name="Malmstrom R."/>
            <person name="Stieglmeier M."/>
            <person name="Klingl A."/>
            <person name="Woyke T."/>
            <person name="Ryan C.M."/>
            <person name="Banfield J.F."/>
        </authorList>
    </citation>
    <scope>NUCLEOTIDE SEQUENCE [LARGE SCALE GENOMIC DNA]</scope>
</reference>
<dbReference type="Gene3D" id="3.30.930.10">
    <property type="entry name" value="Bira Bifunctional Protein, Domain 2"/>
    <property type="match status" value="1"/>
</dbReference>
<keyword evidence="8" id="KW-0648">Protein biosynthesis</keyword>
<name>A0A2H0U729_9BACT</name>
<dbReference type="PROSITE" id="PS50860">
    <property type="entry name" value="AA_TRNA_LIGASE_II_ALA"/>
    <property type="match status" value="1"/>
</dbReference>
<dbReference type="InterPro" id="IPR002318">
    <property type="entry name" value="Ala-tRNA-lgiase_IIc"/>
</dbReference>
<keyword evidence="7" id="KW-0694">RNA-binding</keyword>
<dbReference type="InterPro" id="IPR018165">
    <property type="entry name" value="Ala-tRNA-synth_IIc_core"/>
</dbReference>
<dbReference type="InterPro" id="IPR045864">
    <property type="entry name" value="aa-tRNA-synth_II/BPL/LPL"/>
</dbReference>
<evidence type="ECO:0000256" key="9">
    <source>
        <dbReference type="ARBA" id="ARBA00023146"/>
    </source>
</evidence>
<comment type="caution">
    <text evidence="11">The sequence shown here is derived from an EMBL/GenBank/DDBJ whole genome shotgun (WGS) entry which is preliminary data.</text>
</comment>
<dbReference type="GO" id="GO:0006419">
    <property type="term" value="P:alanyl-tRNA aminoacylation"/>
    <property type="evidence" value="ECO:0007669"/>
    <property type="project" value="InterPro"/>
</dbReference>
<sequence length="633" mass="71099">MTYDELRRAYIEFFRARWHAEIPSASLVPQNDPTTLFTGSGMQPLVPYLLGKSHPAGTRLVNSQKCFRAEDIDEVGDNRHTTFFEMLGNWSLGDYFKKEQLPWFFEFLTDVVGLDPRKLYVTAFIGNEQRGVPRDIESAEIWRELFAAKGIDADVVEIGSESDGYRLGMRGGRIFYYNARKNWWSRAGAPENMPAGEPGGPDSEVFYDFGTSHDAKYGAQCHPNCDCGRFLEIGNSVFMQYIKKEDGSFALLPKQNVDFGGGLERIAAAEQENPDVFATEPLQDIVALLAKFARKSYDDGRYTRSFRIIADHVRAATFMIADGVTPSNTEQGYVLRRLLRRAALHASSLGLGDKDADDSALVRSAIITIEQYKGAYPELSGEEAYQRIRGEIWQEEVQFAKTLQKGMREFEKIAGEGSISGEAAFTLFSTYGFPFEMTKELARERGLDVDEEAFRENMRAHSERSRAGSEQKFKGGLADRSDDTIRLHTAHHLLLKALQIVLGTHVKQRGSNITGERLRIDFSHGEKMTDEQKREVEHIVNEKILEGLPVVRTEMPKSEAERLGAESEFGAKYPERVSVYSIGPLESAFSIEFCGGPHVQNTRELGKSGVFRIQKEEAVSAGVRRIKASLVRA</sequence>
<organism evidence="11 12">
    <name type="scientific">Candidatus Kaiserbacteria bacterium CG10_big_fil_rev_8_21_14_0_10_59_10</name>
    <dbReference type="NCBI Taxonomy" id="1974612"/>
    <lineage>
        <taxon>Bacteria</taxon>
        <taxon>Candidatus Kaiseribacteriota</taxon>
    </lineage>
</organism>
<accession>A0A2H0U729</accession>
<evidence type="ECO:0000256" key="4">
    <source>
        <dbReference type="ARBA" id="ARBA00022598"/>
    </source>
</evidence>
<dbReference type="InterPro" id="IPR018162">
    <property type="entry name" value="Ala-tRNA-ligase_IIc_anticod-bd"/>
</dbReference>
<dbReference type="GO" id="GO:0000049">
    <property type="term" value="F:tRNA binding"/>
    <property type="evidence" value="ECO:0007669"/>
    <property type="project" value="UniProtKB-KW"/>
</dbReference>
<dbReference type="PANTHER" id="PTHR11777">
    <property type="entry name" value="ALANYL-TRNA SYNTHETASE"/>
    <property type="match status" value="1"/>
</dbReference>
<evidence type="ECO:0000256" key="5">
    <source>
        <dbReference type="ARBA" id="ARBA00022741"/>
    </source>
</evidence>
<dbReference type="PANTHER" id="PTHR11777:SF9">
    <property type="entry name" value="ALANINE--TRNA LIGASE, CYTOPLASMIC"/>
    <property type="match status" value="1"/>
</dbReference>
<dbReference type="InterPro" id="IPR018163">
    <property type="entry name" value="Thr/Ala-tRNA-synth_IIc_edit"/>
</dbReference>
<dbReference type="CDD" id="cd00673">
    <property type="entry name" value="AlaRS_core"/>
    <property type="match status" value="1"/>
</dbReference>
<dbReference type="GO" id="GO:0002161">
    <property type="term" value="F:aminoacyl-tRNA deacylase activity"/>
    <property type="evidence" value="ECO:0007669"/>
    <property type="project" value="TreeGrafter"/>
</dbReference>
<evidence type="ECO:0000256" key="3">
    <source>
        <dbReference type="ARBA" id="ARBA00022555"/>
    </source>
</evidence>
<evidence type="ECO:0000256" key="1">
    <source>
        <dbReference type="ARBA" id="ARBA00008226"/>
    </source>
</evidence>
<dbReference type="InterPro" id="IPR012947">
    <property type="entry name" value="tRNA_SAD"/>
</dbReference>
<dbReference type="SUPFAM" id="SSF55186">
    <property type="entry name" value="ThrRS/AlaRS common domain"/>
    <property type="match status" value="1"/>
</dbReference>
<dbReference type="Gene3D" id="3.30.54.20">
    <property type="match status" value="1"/>
</dbReference>